<feature type="domain" description="MMS19 N-terminal" evidence="2">
    <location>
        <begin position="11"/>
        <end position="110"/>
    </location>
</feature>
<comment type="subunit">
    <text evidence="1">Component of the CIA complex.</text>
</comment>
<dbReference type="GO" id="GO:0005819">
    <property type="term" value="C:spindle"/>
    <property type="evidence" value="ECO:0007669"/>
    <property type="project" value="UniProtKB-SubCell"/>
</dbReference>
<dbReference type="Pfam" id="PF14500">
    <property type="entry name" value="MMS19_N"/>
    <property type="match status" value="2"/>
</dbReference>
<dbReference type="GO" id="GO:0016226">
    <property type="term" value="P:iron-sulfur cluster assembly"/>
    <property type="evidence" value="ECO:0007669"/>
    <property type="project" value="UniProtKB-UniRule"/>
</dbReference>
<evidence type="ECO:0000256" key="1">
    <source>
        <dbReference type="RuleBase" id="RU367072"/>
    </source>
</evidence>
<dbReference type="OMA" id="WRQRIFC"/>
<dbReference type="Gene3D" id="1.25.10.10">
    <property type="entry name" value="Leucine-rich Repeat Variant"/>
    <property type="match status" value="1"/>
</dbReference>
<dbReference type="GO" id="GO:0005634">
    <property type="term" value="C:nucleus"/>
    <property type="evidence" value="ECO:0007669"/>
    <property type="project" value="UniProtKB-SubCell"/>
</dbReference>
<evidence type="ECO:0000259" key="2">
    <source>
        <dbReference type="Pfam" id="PF14500"/>
    </source>
</evidence>
<dbReference type="EMBL" id="UYRX01000493">
    <property type="protein sequence ID" value="VDK82961.1"/>
    <property type="molecule type" value="Genomic_DNA"/>
</dbReference>
<keyword evidence="4" id="KW-1185">Reference proteome</keyword>
<dbReference type="InterPro" id="IPR039920">
    <property type="entry name" value="MMS19"/>
</dbReference>
<dbReference type="Proteomes" id="UP000277928">
    <property type="component" value="Unassembled WGS sequence"/>
</dbReference>
<gene>
    <name evidence="3" type="ORF">NLS_LOCUS6001</name>
</gene>
<dbReference type="PANTHER" id="PTHR12891">
    <property type="entry name" value="DNA REPAIR/TRANSCRIPTION PROTEIN MET18/MMS19"/>
    <property type="match status" value="1"/>
</dbReference>
<keyword evidence="1" id="KW-0539">Nucleus</keyword>
<keyword evidence="1" id="KW-0963">Cytoplasm</keyword>
<keyword evidence="1" id="KW-0206">Cytoskeleton</keyword>
<dbReference type="GO" id="GO:0006281">
    <property type="term" value="P:DNA repair"/>
    <property type="evidence" value="ECO:0007669"/>
    <property type="project" value="UniProtKB-UniRule"/>
</dbReference>
<keyword evidence="1" id="KW-0227">DNA damage</keyword>
<comment type="similarity">
    <text evidence="1">Belongs to the MET18/MMS19 family.</text>
</comment>
<dbReference type="GO" id="GO:0051604">
    <property type="term" value="P:protein maturation"/>
    <property type="evidence" value="ECO:0007669"/>
    <property type="project" value="UniProtKB-UniRule"/>
</dbReference>
<protein>
    <recommendedName>
        <fullName evidence="1">MMS19 nucleotide excision repair protein</fullName>
    </recommendedName>
</protein>
<dbReference type="GO" id="GO:0097361">
    <property type="term" value="C:cytosolic [4Fe-4S] assembly targeting complex"/>
    <property type="evidence" value="ECO:0007669"/>
    <property type="project" value="UniProtKB-UniRule"/>
</dbReference>
<dbReference type="InterPro" id="IPR011989">
    <property type="entry name" value="ARM-like"/>
</dbReference>
<name>A0A3P6UZ95_LITSI</name>
<dbReference type="PANTHER" id="PTHR12891:SF0">
    <property type="entry name" value="MMS19 NUCLEOTIDE EXCISION REPAIR PROTEIN HOMOLOG"/>
    <property type="match status" value="1"/>
</dbReference>
<keyword evidence="1" id="KW-0234">DNA repair</keyword>
<evidence type="ECO:0000313" key="3">
    <source>
        <dbReference type="EMBL" id="VDK82961.1"/>
    </source>
</evidence>
<dbReference type="InterPro" id="IPR016024">
    <property type="entry name" value="ARM-type_fold"/>
</dbReference>
<organism evidence="3 4">
    <name type="scientific">Litomosoides sigmodontis</name>
    <name type="common">Filarial nematode worm</name>
    <dbReference type="NCBI Taxonomy" id="42156"/>
    <lineage>
        <taxon>Eukaryota</taxon>
        <taxon>Metazoa</taxon>
        <taxon>Ecdysozoa</taxon>
        <taxon>Nematoda</taxon>
        <taxon>Chromadorea</taxon>
        <taxon>Rhabditida</taxon>
        <taxon>Spirurina</taxon>
        <taxon>Spiruromorpha</taxon>
        <taxon>Filarioidea</taxon>
        <taxon>Onchocercidae</taxon>
        <taxon>Litomosoides</taxon>
    </lineage>
</organism>
<dbReference type="SUPFAM" id="SSF48371">
    <property type="entry name" value="ARM repeat"/>
    <property type="match status" value="1"/>
</dbReference>
<dbReference type="OrthoDB" id="342900at2759"/>
<evidence type="ECO:0000313" key="4">
    <source>
        <dbReference type="Proteomes" id="UP000277928"/>
    </source>
</evidence>
<dbReference type="AlphaFoldDB" id="A0A3P6UZ95"/>
<dbReference type="InterPro" id="IPR029240">
    <property type="entry name" value="MMS19_N"/>
</dbReference>
<reference evidence="3 4" key="1">
    <citation type="submission" date="2018-08" db="EMBL/GenBank/DDBJ databases">
        <authorList>
            <person name="Laetsch R D."/>
            <person name="Stevens L."/>
            <person name="Kumar S."/>
            <person name="Blaxter L. M."/>
        </authorList>
    </citation>
    <scope>NUCLEOTIDE SEQUENCE [LARGE SCALE GENOMIC DNA]</scope>
</reference>
<comment type="function">
    <text evidence="1">Key component of the cytosolic iron-sulfur protein assembly (CIA) complex, a multiprotein complex that mediates the incorporation of iron-sulfur cluster into apoproteins specifically involved in DNA metabolism and genomic integrity. In the CIA complex, MMS19 acts as an adapter between early-acting CIA components and a subset of cellular target iron-sulfur proteins.</text>
</comment>
<accession>A0A3P6UZ95</accession>
<proteinExistence type="inferred from homology"/>
<sequence>MKCKDRIREEHVLKRICLVVSKLPQNYLWESSQVELLMNFFLMNYDNFDGVNYFILTVLKRLLMSDLYLAHNYIERLFDTLFGKGQVQIHTQKERFLFYQILDILLEKYSKGDFPRSLFDVHASDLFDVVACYYPIEFNHNSKERTEITKELLVSGCESCLLVDEDFAPFVFELVIEKFLDSEYSTNTKLEAKACTVFPCSKLLSHIDQLCAGIRSILFNFPKSINDNDVPEPISAAVSAMLKTFEGSKVEDKEQRIECISREFVEKSEMFVLRTELGLTGRMLAFFEILLNCKSSFKIVFENVFSWLLLLCKGDSAGCGDNKSEMINISMVFLCHWIDIAGDFEQLTPFHMSYKNAPMFCIIAKAFVVTLLRKYHVPLFEMLNKYDREIAQLVCINLKVHTSELLEKCKVFLRKSFDCVCSQNKELRNSCLLFVHTFAVTNWTIVRDLFVDEINNKKEIFQITPLVWSLIHDIDSLDFALSYLGTLLPSTSTCTDDFREMFLEIFKSNKLGSVVLLEALLKQSLTCFFTICERSTQNIEVHSEFLQQMGLIIDERTHFKGLCLIRKKLENCSHLLPGLYLYIIQSPYNDELLNLLTQLTSVNHNFIWFKSLIMAALVNKSPNYAQTLNHVEKMRESFKFLDSFKCKARLCAALLLIDRPEGSTYFAALLRDLVQYFHSEHITALTDALIDMLIFDACYSDPTKCKYRTTFLWRQRIFCQLVPIYVNYFNDLSKENIAKSSEFQNRRIVLLPLLSPLFALAASSTAVMNEKYVELLPILCAALDTSALNLDLEEQIISSLAALLKNATAEQLGHDLLLKVLPRLQHCLENSKDMIVHIAALECLQLVAQRWSSAALLPFYGSIVRSLTKTSGSQKRIVRTTVANVRNLW</sequence>
<dbReference type="STRING" id="42156.A0A3P6UZ95"/>
<feature type="domain" description="MMS19 N-terminal" evidence="2">
    <location>
        <begin position="120"/>
        <end position="216"/>
    </location>
</feature>
<comment type="subcellular location">
    <subcellularLocation>
        <location evidence="1">Cytoplasm</location>
        <location evidence="1">Cytoskeleton</location>
        <location evidence="1">Spindle</location>
    </subcellularLocation>
    <subcellularLocation>
        <location evidence="1">Nucleus</location>
    </subcellularLocation>
</comment>